<evidence type="ECO:0000256" key="5">
    <source>
        <dbReference type="SAM" id="SignalP"/>
    </source>
</evidence>
<evidence type="ECO:0000256" key="1">
    <source>
        <dbReference type="ARBA" id="ARBA00022729"/>
    </source>
</evidence>
<dbReference type="PANTHER" id="PTHR38934:SF6">
    <property type="entry name" value="CHROMOSOME UNDETERMINED SCAFFOLD_176, WHOLE GENOME SHOTGUN SEQUENCE"/>
    <property type="match status" value="1"/>
</dbReference>
<keyword evidence="1 5" id="KW-0732">Signal</keyword>
<evidence type="ECO:0000256" key="3">
    <source>
        <dbReference type="ARBA" id="ARBA00023157"/>
    </source>
</evidence>
<keyword evidence="3" id="KW-1015">Disulfide bond</keyword>
<gene>
    <name evidence="7" type="ORF">POCTA_138.1.T0040097</name>
</gene>
<feature type="transmembrane region" description="Helical" evidence="4">
    <location>
        <begin position="1867"/>
        <end position="1887"/>
    </location>
</feature>
<evidence type="ECO:0000256" key="2">
    <source>
        <dbReference type="ARBA" id="ARBA00022737"/>
    </source>
</evidence>
<feature type="domain" description="EGF-like" evidence="6">
    <location>
        <begin position="1069"/>
        <end position="1114"/>
    </location>
</feature>
<feature type="transmembrane region" description="Helical" evidence="4">
    <location>
        <begin position="1764"/>
        <end position="1785"/>
    </location>
</feature>
<feature type="domain" description="EGF-like" evidence="6">
    <location>
        <begin position="703"/>
        <end position="742"/>
    </location>
</feature>
<evidence type="ECO:0000313" key="8">
    <source>
        <dbReference type="Proteomes" id="UP000683925"/>
    </source>
</evidence>
<dbReference type="InterPro" id="IPR011936">
    <property type="entry name" value="Myxo_disulph_rpt"/>
</dbReference>
<evidence type="ECO:0000259" key="6">
    <source>
        <dbReference type="SMART" id="SM00181"/>
    </source>
</evidence>
<dbReference type="NCBIfam" id="TIGR02232">
    <property type="entry name" value="myxo_disulf_rpt"/>
    <property type="match status" value="4"/>
</dbReference>
<keyword evidence="4" id="KW-0472">Membrane</keyword>
<organism evidence="7 8">
    <name type="scientific">Paramecium octaurelia</name>
    <dbReference type="NCBI Taxonomy" id="43137"/>
    <lineage>
        <taxon>Eukaryota</taxon>
        <taxon>Sar</taxon>
        <taxon>Alveolata</taxon>
        <taxon>Ciliophora</taxon>
        <taxon>Intramacronucleata</taxon>
        <taxon>Oligohymenophorea</taxon>
        <taxon>Peniculida</taxon>
        <taxon>Parameciidae</taxon>
        <taxon>Paramecium</taxon>
    </lineage>
</organism>
<dbReference type="InterPro" id="IPR006212">
    <property type="entry name" value="Furin_repeat"/>
</dbReference>
<dbReference type="OMA" id="YCASNEY"/>
<dbReference type="Pfam" id="PF13948">
    <property type="entry name" value="DUF4215"/>
    <property type="match status" value="14"/>
</dbReference>
<feature type="domain" description="EGF-like" evidence="6">
    <location>
        <begin position="1002"/>
        <end position="1037"/>
    </location>
</feature>
<feature type="signal peptide" evidence="5">
    <location>
        <begin position="1"/>
        <end position="21"/>
    </location>
</feature>
<feature type="domain" description="EGF-like" evidence="6">
    <location>
        <begin position="1365"/>
        <end position="1397"/>
    </location>
</feature>
<feature type="domain" description="EGF-like" evidence="6">
    <location>
        <begin position="750"/>
        <end position="791"/>
    </location>
</feature>
<dbReference type="SMART" id="SM00181">
    <property type="entry name" value="EGF"/>
    <property type="match status" value="12"/>
</dbReference>
<accession>A0A8S1RUP3</accession>
<feature type="domain" description="EGF-like" evidence="6">
    <location>
        <begin position="1171"/>
        <end position="1217"/>
    </location>
</feature>
<dbReference type="InterPro" id="IPR000742">
    <property type="entry name" value="EGF"/>
</dbReference>
<comment type="caution">
    <text evidence="7">The sequence shown here is derived from an EMBL/GenBank/DDBJ whole genome shotgun (WGS) entry which is preliminary data.</text>
</comment>
<dbReference type="OrthoDB" id="300641at2759"/>
<keyword evidence="8" id="KW-1185">Reference proteome</keyword>
<feature type="transmembrane region" description="Helical" evidence="4">
    <location>
        <begin position="2065"/>
        <end position="2086"/>
    </location>
</feature>
<feature type="transmembrane region" description="Helical" evidence="4">
    <location>
        <begin position="1925"/>
        <end position="1944"/>
    </location>
</feature>
<keyword evidence="2" id="KW-0677">Repeat</keyword>
<feature type="domain" description="EGF-like" evidence="6">
    <location>
        <begin position="428"/>
        <end position="457"/>
    </location>
</feature>
<dbReference type="Proteomes" id="UP000683925">
    <property type="component" value="Unassembled WGS sequence"/>
</dbReference>
<keyword evidence="4" id="KW-0812">Transmembrane</keyword>
<evidence type="ECO:0000313" key="7">
    <source>
        <dbReference type="EMBL" id="CAD8132731.1"/>
    </source>
</evidence>
<keyword evidence="4" id="KW-1133">Transmembrane helix</keyword>
<feature type="transmembrane region" description="Helical" evidence="4">
    <location>
        <begin position="2098"/>
        <end position="2120"/>
    </location>
</feature>
<dbReference type="PANTHER" id="PTHR38934">
    <property type="entry name" value="HYPHALLY REGULATED CELL WALL PROTEIN 1"/>
    <property type="match status" value="1"/>
</dbReference>
<evidence type="ECO:0000256" key="4">
    <source>
        <dbReference type="SAM" id="Phobius"/>
    </source>
</evidence>
<feature type="domain" description="EGF-like" evidence="6">
    <location>
        <begin position="1544"/>
        <end position="1576"/>
    </location>
</feature>
<feature type="domain" description="EGF-like" evidence="6">
    <location>
        <begin position="1126"/>
        <end position="1158"/>
    </location>
</feature>
<feature type="domain" description="EGF-like" evidence="6">
    <location>
        <begin position="945"/>
        <end position="975"/>
    </location>
</feature>
<protein>
    <recommendedName>
        <fullName evidence="6">EGF-like domain-containing protein</fullName>
    </recommendedName>
</protein>
<proteinExistence type="predicted"/>
<dbReference type="EMBL" id="CAJJDP010000003">
    <property type="protein sequence ID" value="CAD8132731.1"/>
    <property type="molecule type" value="Genomic_DNA"/>
</dbReference>
<dbReference type="SMART" id="SM00261">
    <property type="entry name" value="FU"/>
    <property type="match status" value="9"/>
</dbReference>
<feature type="transmembrane region" description="Helical" evidence="4">
    <location>
        <begin position="1956"/>
        <end position="1976"/>
    </location>
</feature>
<sequence>MLFTIFIILKLSLCDWRLIYSNFYSESINTANDWDFKQNCSVNQIQGSSIKQCGTNPLDFLRLKDDRTKLEKQFYYPHYQVRLLTDVIYFRSLPGVDSQFNIFLVDSFSSTSIFQRQYQQNDLQKYDNVCQYNCGGGGGGGGCSNVDDKRVEIKTVALDSIIHHTPTFNISYCYMYQDSDMRIGLRNILLYVKPCHFSCLSCSGSTSSDCLTCYQGTLQGGLCLCNEANSYVSLLTGCTQECNRDYYLADTLKYCQFDPRIKSKVSYFTSNSLSNGNLLPYDPWTFIPDPFYLRNQQMLLSCGGTDLIGKFYNYEGIQLELAQNKALKFIRIRVSFYFNGWQPDSQLIITADSFSRATILKTTTNYTYTQSSLSYFSTLSCSGLNYDLVRIETVLKTYTYNPVIKFQAITGLTSETWAFRNVTIDYGLCQSNCTSCETYSRCQICDSGYQLYRGTCVSSCPIYSILLTNGTCQDYEDLIENSRYLIKAFYDMNTTLENLGDIVDNFTDLSNVIQTSFTGQIYSFVPQKSVLGGVLVWKSGKFKKSFYSLRPHYQVSYRLNFTYGDENTGWFKYKFHSFQSASITNPNTGTYNSVGGNKKETTKYYEIIQQSHTSSQLDIELSADTNQGNLQDAFMYVSEYFVVVHYCAPFCSGLCHGPQIGDCDSVYTGHNTTNYCASNEYLNFDTSTQVYSCLTCSLLGCIECQSSTVCTRCEFTSTNQFNLDQGQCQCYPSAFLSGTQCIQCDNYCESCFGSNSNECQSCVTDFHRSIFEFECKCIDGYYDDGYNLQCLPICGDQQIVDGEDCDDGNSNPFDGCDQCQFSCQEECSYCQRGKCYECKDNYILIQPIYYCINNCGDQIVVGIEACDDGNIYPNDGCYDCQFQCYEHCTNCYFGICLECDQENGWYLTGSNCESVCGDNIIVYGQEECDDGNFNPFDLCDSCVLSCAEYCDLCTDGKCQKCKSGFQYIASTQQCIPICGDFKVVGYENCDDNNFVIFDGCYQCQFKCQDSCTNCLNGQCYECNTKGWILNLSTLTCESVLDDNINIISDEQCDDGNIVPMDGCFQQQYECQDSCIQCYLGYCLACQSNWQLDMLSHSCYPICGDGMTVGNEVCEDSNSSIYDGCYQCQIQCDQNCQICDFSVCQVCQLGFTLINNRCVEVCGDGIVVEQEECDDQINDLDQLCNQCKYTCNVGCKVCGQGTCELCEDGYLLQDFQCQSICGDRIISGSEQCDDGNSDPLDGCDQCQLQCQQECLDCQFGRYYDCKVEYLVDNYQCVDLCGNEQISKNEQCDDGNLEPFDGCYSCLFSCDQNCQVCQSGYCLQCKNVQWQINPIDFTCQPFCGDKYVVGSEQCDDGNDVRYDGCYECYFECQNSCISCVEGECQECDVGWDLINKLCTPICGDLLIVGNEQCEDGNDIQYDGCYDCQFQCQDECTLCNKGVCQACDTLGWTLIHNQCFPLCGDGIVISPFEQCDDGNQQQFDGCYDCNFQCQEICGECIDGKCYKCNELGWLVEKFICVPYCGDGLIVGNEQCDDGALVSNSCINCKLYCDSYCIDCNNGICNSCDVGRYLDNNLCLPLCGDGLYVHEGCDDGNLENGDGCSDTCMVEKDWVCINTMFMISNCFYSVSPQMKLELLTQSPDNVEKVLITFNQPMVLKYNESFDANHYFQGNISNLVFEQYLIEFNFTVQPEYQTAQTISVQATVTFYENIEDPILIVILNETAIVSEYQTVVNENEKELKLKTPIVISQGLLESSQSAKSFTNTIIYFMVALSALCILTGSFEMFWNLMDLLQYLSYIKYVNIQFPTNLNIYFEVFKLISIQPIMDATGISAIFGLLDGNEDQVVQTSEKFLADNINGYFYTNFQSSIFCFIGLYLGFFIAKFMTQLLYRIGPYHISLTGYYVGKVIYVVRNLLKQSKQEFYYNGILRMVMSNYYDISFSVFIQLVNFNTTSVILSINSYAALIVFGLQMAFFAYMLTKQISFSKEITTSKKEQYSALFDGIAESQNIWVTQYNTILLLKKQIFIFLIVYMEYNGTLQAIVIAFSQTIFLIYVCKLKPLSNLYEYYKILVADSFLAFNTLLFLAYAYRIQLNLSVDDYLLIGWFHIASFSFILVFSLLCDLKNQAAQIYKKIVALITVKVPVQNQGATVIFY</sequence>
<name>A0A8S1RUP3_PAROT</name>
<feature type="chain" id="PRO_5035733819" description="EGF-like domain-containing protein" evidence="5">
    <location>
        <begin position="22"/>
        <end position="2151"/>
    </location>
</feature>
<feature type="domain" description="EGF-like" evidence="6">
    <location>
        <begin position="1424"/>
        <end position="1457"/>
    </location>
</feature>
<feature type="transmembrane region" description="Helical" evidence="4">
    <location>
        <begin position="1893"/>
        <end position="1913"/>
    </location>
</feature>
<feature type="domain" description="EGF-like" evidence="6">
    <location>
        <begin position="818"/>
        <end position="852"/>
    </location>
</feature>
<reference evidence="7" key="1">
    <citation type="submission" date="2021-01" db="EMBL/GenBank/DDBJ databases">
        <authorList>
            <consortium name="Genoscope - CEA"/>
            <person name="William W."/>
        </authorList>
    </citation>
    <scope>NUCLEOTIDE SEQUENCE</scope>
</reference>